<accession>A0A2Z4FKB8</accession>
<dbReference type="EMBL" id="CP030032">
    <property type="protein sequence ID" value="AWV89124.1"/>
    <property type="molecule type" value="Genomic_DNA"/>
</dbReference>
<reference evidence="1 2" key="1">
    <citation type="submission" date="2018-06" db="EMBL/GenBank/DDBJ databases">
        <title>Lujinxingia sediminis gen. nov. sp. nov., a new facultative anaerobic member of the class Deltaproteobacteria, and proposal of Lujinxingaceae fam. nov.</title>
        <authorList>
            <person name="Guo L.-Y."/>
            <person name="Li C.-M."/>
            <person name="Wang S."/>
            <person name="Du Z.-J."/>
        </authorList>
    </citation>
    <scope>NUCLEOTIDE SEQUENCE [LARGE SCALE GENOMIC DNA]</scope>
    <source>
        <strain evidence="1 2">FA350</strain>
    </source>
</reference>
<gene>
    <name evidence="1" type="ORF">DN745_07155</name>
</gene>
<dbReference type="AlphaFoldDB" id="A0A2Z4FKB8"/>
<dbReference type="OrthoDB" id="5514161at2"/>
<proteinExistence type="predicted"/>
<evidence type="ECO:0000313" key="1">
    <source>
        <dbReference type="EMBL" id="AWV89124.1"/>
    </source>
</evidence>
<dbReference type="RefSeq" id="WP_111333375.1">
    <property type="nucleotide sequence ID" value="NZ_CP030032.1"/>
</dbReference>
<sequence length="170" mass="19553">MTAKETPENSPIEIDETLPEVVKGFLRKGYQLEDIFLNARGRWTHQGDPFENQKIIALFNRSVSRTAGGTWVLEVPPYTYPIRVEDTGFFVEQVDLSVTPAQVYLSDETREDFDLSTLRYEPEGRLYCTVKGGEFRARFKKPAYYAISECFVERGDAIWAEVDGQEIRLL</sequence>
<name>A0A2Z4FKB8_9DELT</name>
<dbReference type="Gene3D" id="3.10.540.10">
    <property type="entry name" value="duf1285 like domain"/>
    <property type="match status" value="1"/>
</dbReference>
<dbReference type="KEGG" id="bsed:DN745_07155"/>
<dbReference type="Proteomes" id="UP000249799">
    <property type="component" value="Chromosome"/>
</dbReference>
<keyword evidence="2" id="KW-1185">Reference proteome</keyword>
<evidence type="ECO:0000313" key="2">
    <source>
        <dbReference type="Proteomes" id="UP000249799"/>
    </source>
</evidence>
<protein>
    <submittedName>
        <fullName evidence="1">Uncharacterized protein</fullName>
    </submittedName>
</protein>
<organism evidence="1 2">
    <name type="scientific">Bradymonas sediminis</name>
    <dbReference type="NCBI Taxonomy" id="1548548"/>
    <lineage>
        <taxon>Bacteria</taxon>
        <taxon>Deltaproteobacteria</taxon>
        <taxon>Bradymonadales</taxon>
        <taxon>Bradymonadaceae</taxon>
        <taxon>Bradymonas</taxon>
    </lineage>
</organism>